<feature type="transmembrane region" description="Helical" evidence="1">
    <location>
        <begin position="47"/>
        <end position="70"/>
    </location>
</feature>
<accession>A0A2H0W830</accession>
<keyword evidence="1" id="KW-0472">Membrane</keyword>
<evidence type="ECO:0008006" key="4">
    <source>
        <dbReference type="Google" id="ProtNLM"/>
    </source>
</evidence>
<feature type="transmembrane region" description="Helical" evidence="1">
    <location>
        <begin position="82"/>
        <end position="99"/>
    </location>
</feature>
<evidence type="ECO:0000313" key="2">
    <source>
        <dbReference type="EMBL" id="PIS07507.1"/>
    </source>
</evidence>
<organism evidence="2 3">
    <name type="scientific">Candidatus Berkelbacteria bacterium CG10_big_fil_rev_8_21_14_0_10_43_13</name>
    <dbReference type="NCBI Taxonomy" id="1974514"/>
    <lineage>
        <taxon>Bacteria</taxon>
        <taxon>Candidatus Berkelbacteria</taxon>
    </lineage>
</organism>
<dbReference type="InterPro" id="IPR032820">
    <property type="entry name" value="ATPase_put"/>
</dbReference>
<evidence type="ECO:0000256" key="1">
    <source>
        <dbReference type="SAM" id="Phobius"/>
    </source>
</evidence>
<dbReference type="Pfam" id="PF09527">
    <property type="entry name" value="ATPase_gene1"/>
    <property type="match status" value="1"/>
</dbReference>
<keyword evidence="1" id="KW-0812">Transmembrane</keyword>
<name>A0A2H0W830_9BACT</name>
<dbReference type="Proteomes" id="UP000231382">
    <property type="component" value="Unassembled WGS sequence"/>
</dbReference>
<proteinExistence type="predicted"/>
<comment type="caution">
    <text evidence="2">The sequence shown here is derived from an EMBL/GenBank/DDBJ whole genome shotgun (WGS) entry which is preliminary data.</text>
</comment>
<dbReference type="EMBL" id="PEZW01000020">
    <property type="protein sequence ID" value="PIS07507.1"/>
    <property type="molecule type" value="Genomic_DNA"/>
</dbReference>
<keyword evidence="1" id="KW-1133">Transmembrane helix</keyword>
<dbReference type="AlphaFoldDB" id="A0A2H0W830"/>
<sequence length="121" mass="13550">MVNVFDAVYHKIVFPSTLPRLDGRDGRVINWTLADINGVFVKKSLIFAFRLIGTIGFATVIPLVAFALFGRWLDGHFNTGHNFFYTGIVAALPVVYLTVRQVAKDAVGDFEQFNKNEKQKG</sequence>
<gene>
    <name evidence="2" type="ORF">COT78_03160</name>
</gene>
<reference evidence="3" key="1">
    <citation type="submission" date="2017-09" db="EMBL/GenBank/DDBJ databases">
        <title>Depth-based differentiation of microbial function through sediment-hosted aquifers and enrichment of novel symbionts in the deep terrestrial subsurface.</title>
        <authorList>
            <person name="Probst A.J."/>
            <person name="Ladd B."/>
            <person name="Jarett J.K."/>
            <person name="Geller-Mcgrath D.E."/>
            <person name="Sieber C.M.K."/>
            <person name="Emerson J.B."/>
            <person name="Anantharaman K."/>
            <person name="Thomas B.C."/>
            <person name="Malmstrom R."/>
            <person name="Stieglmeier M."/>
            <person name="Klingl A."/>
            <person name="Woyke T."/>
            <person name="Ryan C.M."/>
            <person name="Banfield J.F."/>
        </authorList>
    </citation>
    <scope>NUCLEOTIDE SEQUENCE [LARGE SCALE GENOMIC DNA]</scope>
</reference>
<evidence type="ECO:0000313" key="3">
    <source>
        <dbReference type="Proteomes" id="UP000231382"/>
    </source>
</evidence>
<protein>
    <recommendedName>
        <fullName evidence="4">AtpZ/AtpI family protein</fullName>
    </recommendedName>
</protein>